<sequence length="231" mass="24991">MPLPCGTVCSWARLATLYRVMTPTLIWIITLLVAYLLGSIPTGYLLVRFFKNEDVRATGSGNIGATNVARSGGKGLGIATLVLDALKGFVAVAFAWHMAQRLGFPSGYDLEAMAGLFAVLGHMYTVWLGFKGGKGVATALGVFLYLMPLTTLFAVVIFAIIFALTKYVSLASIISAAALAVLCIFFDRRHQLIVDLVYIAIPLLVIVKHHANISRLLNRTEPKFGAKKKEA</sequence>
<dbReference type="UniPathway" id="UPA00085"/>
<dbReference type="EC" id="2.3.1.275" evidence="10"/>
<feature type="transmembrane region" description="Helical" evidence="10">
    <location>
        <begin position="110"/>
        <end position="130"/>
    </location>
</feature>
<evidence type="ECO:0000256" key="5">
    <source>
        <dbReference type="ARBA" id="ARBA00022989"/>
    </source>
</evidence>
<dbReference type="PANTHER" id="PTHR30309">
    <property type="entry name" value="INNER MEMBRANE PROTEIN YGIH"/>
    <property type="match status" value="1"/>
</dbReference>
<keyword evidence="5 10" id="KW-1133">Transmembrane helix</keyword>
<keyword evidence="12" id="KW-1185">Reference proteome</keyword>
<dbReference type="EMBL" id="LT629690">
    <property type="protein sequence ID" value="SDE68070.1"/>
    <property type="molecule type" value="Genomic_DNA"/>
</dbReference>
<feature type="transmembrane region" description="Helical" evidence="10">
    <location>
        <begin position="167"/>
        <end position="186"/>
    </location>
</feature>
<dbReference type="HAMAP" id="MF_01043">
    <property type="entry name" value="PlsY"/>
    <property type="match status" value="1"/>
</dbReference>
<evidence type="ECO:0000256" key="3">
    <source>
        <dbReference type="ARBA" id="ARBA00022679"/>
    </source>
</evidence>
<comment type="catalytic activity">
    <reaction evidence="10">
        <text>an acyl phosphate + sn-glycerol 3-phosphate = a 1-acyl-sn-glycero-3-phosphate + phosphate</text>
        <dbReference type="Rhea" id="RHEA:34075"/>
        <dbReference type="ChEBI" id="CHEBI:43474"/>
        <dbReference type="ChEBI" id="CHEBI:57597"/>
        <dbReference type="ChEBI" id="CHEBI:57970"/>
        <dbReference type="ChEBI" id="CHEBI:59918"/>
        <dbReference type="EC" id="2.3.1.275"/>
    </reaction>
</comment>
<dbReference type="InterPro" id="IPR003811">
    <property type="entry name" value="G3P_acylTferase_PlsY"/>
</dbReference>
<evidence type="ECO:0000256" key="2">
    <source>
        <dbReference type="ARBA" id="ARBA00022516"/>
    </source>
</evidence>
<feature type="transmembrane region" description="Helical" evidence="10">
    <location>
        <begin position="76"/>
        <end position="98"/>
    </location>
</feature>
<keyword evidence="1 10" id="KW-1003">Cell membrane</keyword>
<dbReference type="Pfam" id="PF02660">
    <property type="entry name" value="G3P_acyltransf"/>
    <property type="match status" value="1"/>
</dbReference>
<comment type="pathway">
    <text evidence="10">Lipid metabolism; phospholipid metabolism.</text>
</comment>
<gene>
    <name evidence="10" type="primary">plsY</name>
    <name evidence="11" type="ORF">SAMN05444167_0125</name>
</gene>
<organism evidence="11 12">
    <name type="scientific">Terriglobus roseus</name>
    <dbReference type="NCBI Taxonomy" id="392734"/>
    <lineage>
        <taxon>Bacteria</taxon>
        <taxon>Pseudomonadati</taxon>
        <taxon>Acidobacteriota</taxon>
        <taxon>Terriglobia</taxon>
        <taxon>Terriglobales</taxon>
        <taxon>Acidobacteriaceae</taxon>
        <taxon>Terriglobus</taxon>
    </lineage>
</organism>
<dbReference type="GO" id="GO:0043772">
    <property type="term" value="F:acyl-phosphate glycerol-3-phosphate acyltransferase activity"/>
    <property type="evidence" value="ECO:0007669"/>
    <property type="project" value="UniProtKB-UniRule"/>
</dbReference>
<evidence type="ECO:0000256" key="4">
    <source>
        <dbReference type="ARBA" id="ARBA00022692"/>
    </source>
</evidence>
<evidence type="ECO:0000256" key="6">
    <source>
        <dbReference type="ARBA" id="ARBA00023098"/>
    </source>
</evidence>
<keyword evidence="6 10" id="KW-0443">Lipid metabolism</keyword>
<evidence type="ECO:0000313" key="12">
    <source>
        <dbReference type="Proteomes" id="UP000182427"/>
    </source>
</evidence>
<dbReference type="SMART" id="SM01207">
    <property type="entry name" value="G3P_acyltransf"/>
    <property type="match status" value="1"/>
</dbReference>
<feature type="transmembrane region" description="Helical" evidence="10">
    <location>
        <begin position="142"/>
        <end position="161"/>
    </location>
</feature>
<comment type="subcellular location">
    <subcellularLocation>
        <location evidence="10">Cell membrane</location>
        <topology evidence="10">Multi-pass membrane protein</topology>
    </subcellularLocation>
</comment>
<dbReference type="PANTHER" id="PTHR30309:SF0">
    <property type="entry name" value="GLYCEROL-3-PHOSPHATE ACYLTRANSFERASE-RELATED"/>
    <property type="match status" value="1"/>
</dbReference>
<reference evidence="11 12" key="1">
    <citation type="submission" date="2016-10" db="EMBL/GenBank/DDBJ databases">
        <authorList>
            <person name="de Groot N.N."/>
        </authorList>
    </citation>
    <scope>NUCLEOTIDE SEQUENCE [LARGE SCALE GENOMIC DNA]</scope>
    <source>
        <strain evidence="11 12">GAS232</strain>
    </source>
</reference>
<evidence type="ECO:0000256" key="8">
    <source>
        <dbReference type="ARBA" id="ARBA00023209"/>
    </source>
</evidence>
<evidence type="ECO:0000256" key="10">
    <source>
        <dbReference type="HAMAP-Rule" id="MF_01043"/>
    </source>
</evidence>
<dbReference type="AlphaFoldDB" id="A0A1G7EWK8"/>
<accession>A0A1G7EWK8</accession>
<comment type="function">
    <text evidence="10">Catalyzes the transfer of an acyl group from acyl-phosphate (acyl-PO(4)) to glycerol-3-phosphate (G3P) to form lysophosphatidic acid (LPA). This enzyme utilizes acyl-phosphate as fatty acyl donor, but not acyl-CoA or acyl-ACP.</text>
</comment>
<keyword evidence="8 10" id="KW-0594">Phospholipid biosynthesis</keyword>
<keyword evidence="9 10" id="KW-1208">Phospholipid metabolism</keyword>
<keyword evidence="7 10" id="KW-0472">Membrane</keyword>
<dbReference type="GO" id="GO:0008654">
    <property type="term" value="P:phospholipid biosynthetic process"/>
    <property type="evidence" value="ECO:0007669"/>
    <property type="project" value="UniProtKB-UniRule"/>
</dbReference>
<keyword evidence="4 10" id="KW-0812">Transmembrane</keyword>
<keyword evidence="2 10" id="KW-0444">Lipid biosynthesis</keyword>
<keyword evidence="11" id="KW-0012">Acyltransferase</keyword>
<name>A0A1G7EWK8_9BACT</name>
<comment type="subunit">
    <text evidence="10">Probably interacts with PlsX.</text>
</comment>
<proteinExistence type="inferred from homology"/>
<keyword evidence="3 10" id="KW-0808">Transferase</keyword>
<feature type="transmembrane region" description="Helical" evidence="10">
    <location>
        <begin position="25"/>
        <end position="47"/>
    </location>
</feature>
<evidence type="ECO:0000256" key="9">
    <source>
        <dbReference type="ARBA" id="ARBA00023264"/>
    </source>
</evidence>
<evidence type="ECO:0000313" key="11">
    <source>
        <dbReference type="EMBL" id="SDE68070.1"/>
    </source>
</evidence>
<evidence type="ECO:0000256" key="1">
    <source>
        <dbReference type="ARBA" id="ARBA00022475"/>
    </source>
</evidence>
<evidence type="ECO:0000256" key="7">
    <source>
        <dbReference type="ARBA" id="ARBA00023136"/>
    </source>
</evidence>
<protein>
    <recommendedName>
        <fullName evidence="10">Glycerol-3-phosphate acyltransferase</fullName>
    </recommendedName>
    <alternativeName>
        <fullName evidence="10">Acyl-PO4 G3P acyltransferase</fullName>
    </alternativeName>
    <alternativeName>
        <fullName evidence="10">Acyl-phosphate--glycerol-3-phosphate acyltransferase</fullName>
    </alternativeName>
    <alternativeName>
        <fullName evidence="10">G3P acyltransferase</fullName>
        <shortName evidence="10">GPAT</shortName>
        <ecNumber evidence="10">2.3.1.275</ecNumber>
    </alternativeName>
    <alternativeName>
        <fullName evidence="10">Lysophosphatidic acid synthase</fullName>
        <shortName evidence="10">LPA synthase</shortName>
    </alternativeName>
</protein>
<dbReference type="Proteomes" id="UP000182427">
    <property type="component" value="Chromosome I"/>
</dbReference>
<dbReference type="GO" id="GO:0005886">
    <property type="term" value="C:plasma membrane"/>
    <property type="evidence" value="ECO:0007669"/>
    <property type="project" value="UniProtKB-SubCell"/>
</dbReference>
<comment type="similarity">
    <text evidence="10">Belongs to the PlsY family.</text>
</comment>
<dbReference type="NCBIfam" id="TIGR00023">
    <property type="entry name" value="glycerol-3-phosphate 1-O-acyltransferase PlsY"/>
    <property type="match status" value="1"/>
</dbReference>